<dbReference type="STRING" id="1499967.U27_00230"/>
<accession>A0A081C6Y4</accession>
<evidence type="ECO:0000256" key="2">
    <source>
        <dbReference type="ARBA" id="ARBA00022485"/>
    </source>
</evidence>
<dbReference type="SFLD" id="SFLDG01086">
    <property type="entry name" value="elongater_protein-like"/>
    <property type="match status" value="1"/>
</dbReference>
<keyword evidence="3" id="KW-0949">S-adenosyl-L-methionine</keyword>
<dbReference type="GO" id="GO:0051539">
    <property type="term" value="F:4 iron, 4 sulfur cluster binding"/>
    <property type="evidence" value="ECO:0007669"/>
    <property type="project" value="UniProtKB-KW"/>
</dbReference>
<dbReference type="InterPro" id="IPR007197">
    <property type="entry name" value="rSAM"/>
</dbReference>
<proteinExistence type="predicted"/>
<dbReference type="PANTHER" id="PTHR11135">
    <property type="entry name" value="HISTONE ACETYLTRANSFERASE-RELATED"/>
    <property type="match status" value="1"/>
</dbReference>
<evidence type="ECO:0000259" key="7">
    <source>
        <dbReference type="PROSITE" id="PS51918"/>
    </source>
</evidence>
<evidence type="ECO:0000256" key="6">
    <source>
        <dbReference type="ARBA" id="ARBA00023014"/>
    </source>
</evidence>
<protein>
    <recommendedName>
        <fullName evidence="7">Radical SAM core domain-containing protein</fullName>
    </recommendedName>
</protein>
<keyword evidence="4" id="KW-0479">Metal-binding</keyword>
<sequence>MSQRTVKKRYLSFNQHLKDTFGEKVYKVTIDAGFTCPNRDGTRGVGGCIYCYGDRRTSQLADCVSVQSQIQTGIAAIHKRYKAKKFLAYFQSYTNTYGPVDQLVRLYQAALEIEGIVGLSIGTRPDCVGEEILEVLGAIAQKTYLWVEYGLQSVHDTTLTRIHRGHDFATFLNAVDRTRKRENIKICAHVILGLPGETKDDMIETANVLSALNVDGVKIHSAHVLRHTQLAEMYARGEYQVLELPEYLDIVCDFLEHLAPQMIIHRLVGDAPRERYIAPEWCMQKSDVLRQIEKELERRNSFQGSRVNYGNL</sequence>
<dbReference type="Pfam" id="PF16199">
    <property type="entry name" value="Radical_SAM_C"/>
    <property type="match status" value="1"/>
</dbReference>
<dbReference type="InterPro" id="IPR006638">
    <property type="entry name" value="Elp3/MiaA/NifB-like_rSAM"/>
</dbReference>
<dbReference type="SUPFAM" id="SSF102114">
    <property type="entry name" value="Radical SAM enzymes"/>
    <property type="match status" value="1"/>
</dbReference>
<evidence type="ECO:0000256" key="3">
    <source>
        <dbReference type="ARBA" id="ARBA00022691"/>
    </source>
</evidence>
<dbReference type="EMBL" id="DF820472">
    <property type="protein sequence ID" value="GAK60339.1"/>
    <property type="molecule type" value="Genomic_DNA"/>
</dbReference>
<dbReference type="HOGENOM" id="CLU_060920_0_0_0"/>
<dbReference type="PROSITE" id="PS51918">
    <property type="entry name" value="RADICAL_SAM"/>
    <property type="match status" value="1"/>
</dbReference>
<organism evidence="8">
    <name type="scientific">Vecturithrix granuli</name>
    <dbReference type="NCBI Taxonomy" id="1499967"/>
    <lineage>
        <taxon>Bacteria</taxon>
        <taxon>Candidatus Moduliflexota</taxon>
        <taxon>Candidatus Vecturitrichia</taxon>
        <taxon>Candidatus Vecturitrichales</taxon>
        <taxon>Candidatus Vecturitrichaceae</taxon>
        <taxon>Candidatus Vecturithrix</taxon>
    </lineage>
</organism>
<dbReference type="InterPro" id="IPR032432">
    <property type="entry name" value="Radical_SAM_C"/>
</dbReference>
<dbReference type="AlphaFoldDB" id="A0A081C6Y4"/>
<dbReference type="SFLD" id="SFLDG01091">
    <property type="entry name" value="uncharacterized_CHP01210-like"/>
    <property type="match status" value="1"/>
</dbReference>
<dbReference type="InterPro" id="IPR058240">
    <property type="entry name" value="rSAM_sf"/>
</dbReference>
<dbReference type="InterPro" id="IPR005911">
    <property type="entry name" value="YhcC-like"/>
</dbReference>
<dbReference type="SFLD" id="SFLDS00029">
    <property type="entry name" value="Radical_SAM"/>
    <property type="match status" value="1"/>
</dbReference>
<dbReference type="Proteomes" id="UP000030661">
    <property type="component" value="Unassembled WGS sequence"/>
</dbReference>
<evidence type="ECO:0000256" key="1">
    <source>
        <dbReference type="ARBA" id="ARBA00001966"/>
    </source>
</evidence>
<keyword evidence="2" id="KW-0004">4Fe-4S</keyword>
<evidence type="ECO:0000313" key="9">
    <source>
        <dbReference type="Proteomes" id="UP000030661"/>
    </source>
</evidence>
<dbReference type="InterPro" id="IPR023404">
    <property type="entry name" value="rSAM_horseshoe"/>
</dbReference>
<keyword evidence="5" id="KW-0408">Iron</keyword>
<keyword evidence="6" id="KW-0411">Iron-sulfur</keyword>
<comment type="cofactor">
    <cofactor evidence="1">
        <name>[4Fe-4S] cluster</name>
        <dbReference type="ChEBI" id="CHEBI:49883"/>
    </cofactor>
</comment>
<dbReference type="PANTHER" id="PTHR11135:SF1">
    <property type="entry name" value="PROTEIN YHCC"/>
    <property type="match status" value="1"/>
</dbReference>
<dbReference type="Pfam" id="PF04055">
    <property type="entry name" value="Radical_SAM"/>
    <property type="match status" value="1"/>
</dbReference>
<reference evidence="8" key="1">
    <citation type="journal article" date="2015" name="PeerJ">
        <title>First genomic representation of candidate bacterial phylum KSB3 points to enhanced environmental sensing as a trigger of wastewater bulking.</title>
        <authorList>
            <person name="Sekiguchi Y."/>
            <person name="Ohashi A."/>
            <person name="Parks D.H."/>
            <person name="Yamauchi T."/>
            <person name="Tyson G.W."/>
            <person name="Hugenholtz P."/>
        </authorList>
    </citation>
    <scope>NUCLEOTIDE SEQUENCE [LARGE SCALE GENOMIC DNA]</scope>
</reference>
<evidence type="ECO:0000256" key="4">
    <source>
        <dbReference type="ARBA" id="ARBA00022723"/>
    </source>
</evidence>
<dbReference type="SMART" id="SM00729">
    <property type="entry name" value="Elp3"/>
    <property type="match status" value="1"/>
</dbReference>
<name>A0A081C6Y4_VECG1</name>
<dbReference type="Gene3D" id="3.80.30.20">
    <property type="entry name" value="tm_1862 like domain"/>
    <property type="match status" value="1"/>
</dbReference>
<feature type="domain" description="Radical SAM core" evidence="7">
    <location>
        <begin position="20"/>
        <end position="267"/>
    </location>
</feature>
<gene>
    <name evidence="8" type="ORF">U27_00230</name>
</gene>
<dbReference type="InterPro" id="IPR039661">
    <property type="entry name" value="ELP3"/>
</dbReference>
<keyword evidence="9" id="KW-1185">Reference proteome</keyword>
<dbReference type="GO" id="GO:0003824">
    <property type="term" value="F:catalytic activity"/>
    <property type="evidence" value="ECO:0007669"/>
    <property type="project" value="InterPro"/>
</dbReference>
<dbReference type="NCBIfam" id="TIGR01212">
    <property type="entry name" value="TIGR01212 family radical SAM protein"/>
    <property type="match status" value="1"/>
</dbReference>
<evidence type="ECO:0000313" key="8">
    <source>
        <dbReference type="EMBL" id="GAK60339.1"/>
    </source>
</evidence>
<dbReference type="eggNOG" id="COG1242">
    <property type="taxonomic scope" value="Bacteria"/>
</dbReference>
<dbReference type="GO" id="GO:0046872">
    <property type="term" value="F:metal ion binding"/>
    <property type="evidence" value="ECO:0007669"/>
    <property type="project" value="UniProtKB-KW"/>
</dbReference>
<evidence type="ECO:0000256" key="5">
    <source>
        <dbReference type="ARBA" id="ARBA00023004"/>
    </source>
</evidence>